<feature type="non-terminal residue" evidence="1">
    <location>
        <position position="210"/>
    </location>
</feature>
<protein>
    <submittedName>
        <fullName evidence="1">Jerky protein-like</fullName>
    </submittedName>
</protein>
<evidence type="ECO:0000313" key="2">
    <source>
        <dbReference type="Proteomes" id="UP000478052"/>
    </source>
</evidence>
<organism evidence="1 2">
    <name type="scientific">Aphis craccivora</name>
    <name type="common">Cowpea aphid</name>
    <dbReference type="NCBI Taxonomy" id="307492"/>
    <lineage>
        <taxon>Eukaryota</taxon>
        <taxon>Metazoa</taxon>
        <taxon>Ecdysozoa</taxon>
        <taxon>Arthropoda</taxon>
        <taxon>Hexapoda</taxon>
        <taxon>Insecta</taxon>
        <taxon>Pterygota</taxon>
        <taxon>Neoptera</taxon>
        <taxon>Paraneoptera</taxon>
        <taxon>Hemiptera</taxon>
        <taxon>Sternorrhyncha</taxon>
        <taxon>Aphidomorpha</taxon>
        <taxon>Aphidoidea</taxon>
        <taxon>Aphididae</taxon>
        <taxon>Aphidini</taxon>
        <taxon>Aphis</taxon>
        <taxon>Aphis</taxon>
    </lineage>
</organism>
<comment type="caution">
    <text evidence="1">The sequence shown here is derived from an EMBL/GenBank/DDBJ whole genome shotgun (WGS) entry which is preliminary data.</text>
</comment>
<dbReference type="Proteomes" id="UP000478052">
    <property type="component" value="Unassembled WGS sequence"/>
</dbReference>
<keyword evidence="2" id="KW-1185">Reference proteome</keyword>
<reference evidence="1 2" key="1">
    <citation type="submission" date="2019-08" db="EMBL/GenBank/DDBJ databases">
        <title>Whole genome of Aphis craccivora.</title>
        <authorList>
            <person name="Voronova N.V."/>
            <person name="Shulinski R.S."/>
            <person name="Bandarenka Y.V."/>
            <person name="Zhorov D.G."/>
            <person name="Warner D."/>
        </authorList>
    </citation>
    <scope>NUCLEOTIDE SEQUENCE [LARGE SCALE GENOMIC DNA]</scope>
    <source>
        <strain evidence="1">180601</strain>
        <tissue evidence="1">Whole Body</tissue>
    </source>
</reference>
<accession>A0A6G0Z6H9</accession>
<name>A0A6G0Z6H9_APHCR</name>
<sequence length="210" mass="24125">MVLEDKIGKFSYLTTLPIPKIHKKAVGSRQYHDYIEETLNKCLKQHTKSFGRPNAFNEAEEKSFVDHIIKMSELGFPVNKTDLRHILKSYLDRIGRKIKVFKNNLPGLTRVSLFLKRNPTLSVRPATFIKRSRAALLLMYLHIIFITMMRLANLTDNPGQKKILTKRGSKYPENICSSSKVTVNIMMCGNAAGDLIPPYVVYKTKNLWQL</sequence>
<dbReference type="AlphaFoldDB" id="A0A6G0Z6H9"/>
<gene>
    <name evidence="1" type="ORF">FWK35_00000637</name>
</gene>
<dbReference type="EMBL" id="VUJU01001306">
    <property type="protein sequence ID" value="KAF0765893.1"/>
    <property type="molecule type" value="Genomic_DNA"/>
</dbReference>
<dbReference type="OrthoDB" id="8193167at2759"/>
<proteinExistence type="predicted"/>
<evidence type="ECO:0000313" key="1">
    <source>
        <dbReference type="EMBL" id="KAF0765893.1"/>
    </source>
</evidence>